<keyword evidence="3" id="KW-1185">Reference proteome</keyword>
<evidence type="ECO:0000313" key="3">
    <source>
        <dbReference type="Proteomes" id="UP000324222"/>
    </source>
</evidence>
<comment type="caution">
    <text evidence="2">The sequence shown here is derived from an EMBL/GenBank/DDBJ whole genome shotgun (WGS) entry which is preliminary data.</text>
</comment>
<sequence>MLCRGMKSVLCCSFCRHVSPLAVPMSRHFSLVLFPPVLSTENKPRLLFATRLLAEFLPPRPSRLPRPPISSAQATNHTL</sequence>
<evidence type="ECO:0000256" key="1">
    <source>
        <dbReference type="SAM" id="MobiDB-lite"/>
    </source>
</evidence>
<dbReference type="Proteomes" id="UP000324222">
    <property type="component" value="Unassembled WGS sequence"/>
</dbReference>
<dbReference type="AlphaFoldDB" id="A0A5B7FKD1"/>
<feature type="region of interest" description="Disordered" evidence="1">
    <location>
        <begin position="60"/>
        <end position="79"/>
    </location>
</feature>
<proteinExistence type="predicted"/>
<protein>
    <submittedName>
        <fullName evidence="2">Uncharacterized protein</fullName>
    </submittedName>
</protein>
<reference evidence="2 3" key="1">
    <citation type="submission" date="2019-05" db="EMBL/GenBank/DDBJ databases">
        <title>Another draft genome of Portunus trituberculatus and its Hox gene families provides insights of decapod evolution.</title>
        <authorList>
            <person name="Jeong J.-H."/>
            <person name="Song I."/>
            <person name="Kim S."/>
            <person name="Choi T."/>
            <person name="Kim D."/>
            <person name="Ryu S."/>
            <person name="Kim W."/>
        </authorList>
    </citation>
    <scope>NUCLEOTIDE SEQUENCE [LARGE SCALE GENOMIC DNA]</scope>
    <source>
        <tissue evidence="2">Muscle</tissue>
    </source>
</reference>
<organism evidence="2 3">
    <name type="scientific">Portunus trituberculatus</name>
    <name type="common">Swimming crab</name>
    <name type="synonym">Neptunus trituberculatus</name>
    <dbReference type="NCBI Taxonomy" id="210409"/>
    <lineage>
        <taxon>Eukaryota</taxon>
        <taxon>Metazoa</taxon>
        <taxon>Ecdysozoa</taxon>
        <taxon>Arthropoda</taxon>
        <taxon>Crustacea</taxon>
        <taxon>Multicrustacea</taxon>
        <taxon>Malacostraca</taxon>
        <taxon>Eumalacostraca</taxon>
        <taxon>Eucarida</taxon>
        <taxon>Decapoda</taxon>
        <taxon>Pleocyemata</taxon>
        <taxon>Brachyura</taxon>
        <taxon>Eubrachyura</taxon>
        <taxon>Portunoidea</taxon>
        <taxon>Portunidae</taxon>
        <taxon>Portuninae</taxon>
        <taxon>Portunus</taxon>
    </lineage>
</organism>
<name>A0A5B7FKD1_PORTR</name>
<evidence type="ECO:0000313" key="2">
    <source>
        <dbReference type="EMBL" id="MPC45946.1"/>
    </source>
</evidence>
<accession>A0A5B7FKD1</accession>
<dbReference type="EMBL" id="VSRR010006966">
    <property type="protein sequence ID" value="MPC45946.1"/>
    <property type="molecule type" value="Genomic_DNA"/>
</dbReference>
<gene>
    <name evidence="2" type="ORF">E2C01_039652</name>
</gene>